<organism evidence="17 18">
    <name type="scientific">Yinghuangia aomiensis</name>
    <dbReference type="NCBI Taxonomy" id="676205"/>
    <lineage>
        <taxon>Bacteria</taxon>
        <taxon>Bacillati</taxon>
        <taxon>Actinomycetota</taxon>
        <taxon>Actinomycetes</taxon>
        <taxon>Kitasatosporales</taxon>
        <taxon>Streptomycetaceae</taxon>
        <taxon>Yinghuangia</taxon>
    </lineage>
</organism>
<keyword evidence="6 13" id="KW-0545">Nucleotide biosynthesis</keyword>
<dbReference type="Gene3D" id="1.20.1250.20">
    <property type="entry name" value="MFS general substrate transporter like domains"/>
    <property type="match status" value="1"/>
</dbReference>
<feature type="compositionally biased region" description="Basic and acidic residues" evidence="14">
    <location>
        <begin position="953"/>
        <end position="969"/>
    </location>
</feature>
<comment type="similarity">
    <text evidence="12">Belongs to the major facilitator superfamily. Drug:H(+) antiporter-3 (DHA3) (TC 2.A.1.21) family.</text>
</comment>
<keyword evidence="10 15" id="KW-1133">Transmembrane helix</keyword>
<dbReference type="PANTHER" id="PTHR23513:SF9">
    <property type="entry name" value="ENTEROBACTIN EXPORTER ENTS"/>
    <property type="match status" value="1"/>
</dbReference>
<keyword evidence="9 13" id="KW-0067">ATP-binding</keyword>
<feature type="region of interest" description="Disordered" evidence="14">
    <location>
        <begin position="999"/>
        <end position="1117"/>
    </location>
</feature>
<evidence type="ECO:0000256" key="4">
    <source>
        <dbReference type="ARBA" id="ARBA00022679"/>
    </source>
</evidence>
<protein>
    <recommendedName>
        <fullName evidence="13">Thymidylate kinase</fullName>
        <ecNumber evidence="13">2.7.4.9</ecNumber>
    </recommendedName>
    <alternativeName>
        <fullName evidence="13">dTMP kinase</fullName>
    </alternativeName>
</protein>
<feature type="binding site" evidence="13">
    <location>
        <begin position="483"/>
        <end position="490"/>
    </location>
    <ligand>
        <name>ATP</name>
        <dbReference type="ChEBI" id="CHEBI:30616"/>
    </ligand>
</feature>
<comment type="similarity">
    <text evidence="13">Belongs to the thymidylate kinase family.</text>
</comment>
<feature type="transmembrane region" description="Helical" evidence="15">
    <location>
        <begin position="258"/>
        <end position="277"/>
    </location>
</feature>
<evidence type="ECO:0000313" key="18">
    <source>
        <dbReference type="Proteomes" id="UP001500466"/>
    </source>
</evidence>
<keyword evidence="4 13" id="KW-0808">Transferase</keyword>
<accession>A0ABP9HTC8</accession>
<evidence type="ECO:0000256" key="1">
    <source>
        <dbReference type="ARBA" id="ARBA00004429"/>
    </source>
</evidence>
<feature type="transmembrane region" description="Helical" evidence="15">
    <location>
        <begin position="204"/>
        <end position="223"/>
    </location>
</feature>
<feature type="compositionally biased region" description="Low complexity" evidence="14">
    <location>
        <begin position="915"/>
        <end position="935"/>
    </location>
</feature>
<evidence type="ECO:0000256" key="10">
    <source>
        <dbReference type="ARBA" id="ARBA00022989"/>
    </source>
</evidence>
<dbReference type="SUPFAM" id="SSF52540">
    <property type="entry name" value="P-loop containing nucleoside triphosphate hydrolases"/>
    <property type="match status" value="1"/>
</dbReference>
<dbReference type="CDD" id="cd01672">
    <property type="entry name" value="TMPK"/>
    <property type="match status" value="1"/>
</dbReference>
<proteinExistence type="inferred from homology"/>
<keyword evidence="8 13" id="KW-0418">Kinase</keyword>
<evidence type="ECO:0000256" key="2">
    <source>
        <dbReference type="ARBA" id="ARBA00022448"/>
    </source>
</evidence>
<reference evidence="18" key="1">
    <citation type="journal article" date="2019" name="Int. J. Syst. Evol. Microbiol.">
        <title>The Global Catalogue of Microorganisms (GCM) 10K type strain sequencing project: providing services to taxonomists for standard genome sequencing and annotation.</title>
        <authorList>
            <consortium name="The Broad Institute Genomics Platform"/>
            <consortium name="The Broad Institute Genome Sequencing Center for Infectious Disease"/>
            <person name="Wu L."/>
            <person name="Ma J."/>
        </authorList>
    </citation>
    <scope>NUCLEOTIDE SEQUENCE [LARGE SCALE GENOMIC DNA]</scope>
    <source>
        <strain evidence="18">JCM 17986</strain>
    </source>
</reference>
<dbReference type="Pfam" id="PF02223">
    <property type="entry name" value="Thymidylate_kin"/>
    <property type="match status" value="1"/>
</dbReference>
<dbReference type="Pfam" id="PF07690">
    <property type="entry name" value="MFS_1"/>
    <property type="match status" value="1"/>
</dbReference>
<dbReference type="CDD" id="cd06173">
    <property type="entry name" value="MFS_MefA_like"/>
    <property type="match status" value="1"/>
</dbReference>
<dbReference type="PROSITE" id="PS01331">
    <property type="entry name" value="THYMIDYLATE_KINASE"/>
    <property type="match status" value="1"/>
</dbReference>
<feature type="transmembrane region" description="Helical" evidence="15">
    <location>
        <begin position="379"/>
        <end position="405"/>
    </location>
</feature>
<evidence type="ECO:0000256" key="14">
    <source>
        <dbReference type="SAM" id="MobiDB-lite"/>
    </source>
</evidence>
<keyword evidence="5 15" id="KW-0812">Transmembrane</keyword>
<evidence type="ECO:0000256" key="7">
    <source>
        <dbReference type="ARBA" id="ARBA00022741"/>
    </source>
</evidence>
<feature type="compositionally biased region" description="Low complexity" evidence="14">
    <location>
        <begin position="1052"/>
        <end position="1068"/>
    </location>
</feature>
<evidence type="ECO:0000256" key="12">
    <source>
        <dbReference type="ARBA" id="ARBA00038075"/>
    </source>
</evidence>
<dbReference type="Proteomes" id="UP001500466">
    <property type="component" value="Unassembled WGS sequence"/>
</dbReference>
<sequence>MSHAEQQKSEAAIPPRTTESAHGIGGVLKIAPYRRFWTAIAASALADWLGLLALTSAALWTVDGDYMDHAAAVAAVFVLRLLPSALVAPLAGQIVDRLDRRWTMVACDVLRLGLLVSVPLVDELWWILAATALGGIAGAFWGPARDATVPNLVPRQRMATATQFNLVTGYAAAPVAAVVFIVLALVTRLLAPSVDTLDSHPADLALYATAAVHLLSALYVYLLHMPTRGRSVSARRPNPLVVLADGRRVFGHSPTSRGLVTGMLALFLAGGVLVGLTPLYTAELGAGNAAYGTVFLALLAGVALGLLWGPKVVPAFSRRRLFGLAVITAGLVLLVVGLVPNVVVTVVLTALLGLVSGVAWVTGYTMFGVGVGEELRGRAFAFVQAAVRLTLLVGVVAGSLVAGAIGLHTWTAADRYVFTYNGSALTLAGAGLLVALVGFVVLRSIDDRRGIPLTRDLVDSARNVDHVAGRPADATGYFISLEGGEGVGKSTQVEALAAWIRGKGHEVVVTREPGATEIGKRLRAMLLDVENTGIDPRAEALLYAADRAEHVATVIRPALERGAIVITDRYVDSSVAYQGAGRELGAREIARVSRWATDGLQPDLTVLLDLDPEIGHARFTEAPDRLESEPQSFHHLVRGAFLDLAAADPDRYLVVDAAQEPDAVTTAIRHRLDRELPVSEQEKRQAEELARREAEEEARRQAERAQAEAEKQALIARLRAESEERQRFAEQQRLAEEAARQAEVERIRAEEEVRRRAEEQERLAAEAQRLADEAKARAEAERVRLEEEAARRAAEQKRLSEEAERRAEEARVKAEEEERVRDEQRKRIEEETALRAERDREEAEAERKAEAERRKRAEEERKRRREEADAETARRREEAAAREAEAKRKAEEREKAEEALKLAEAERRAAEAEASRAVVAAAAAKARAAKEAAALAKDDDEQSPSGPLPTHGDGPDDRNGHGRGHDGKGRNGSGGGATGAVSAFADTAELAIVRARAVTGPVPGSEDDTQQIPKITLETPRPAGAGTDAAETRALPTVDPAAHDETRALPVADPGAAHPDGAADTADAQSLADDLLGPWMGGGRADGAGDGDADGDGDGGEQATPEPKRSRWRRSKS</sequence>
<comment type="function">
    <text evidence="13">Phosphorylation of dTMP to form dTDP in both de novo and salvage pathways of dTTP synthesis.</text>
</comment>
<dbReference type="InterPro" id="IPR020846">
    <property type="entry name" value="MFS_dom"/>
</dbReference>
<dbReference type="HAMAP" id="MF_00165">
    <property type="entry name" value="Thymidylate_kinase"/>
    <property type="match status" value="1"/>
</dbReference>
<feature type="transmembrane region" description="Helical" evidence="15">
    <location>
        <begin position="164"/>
        <end position="184"/>
    </location>
</feature>
<feature type="transmembrane region" description="Helical" evidence="15">
    <location>
        <begin position="321"/>
        <end position="340"/>
    </location>
</feature>
<comment type="catalytic activity">
    <reaction evidence="13">
        <text>dTMP + ATP = dTDP + ADP</text>
        <dbReference type="Rhea" id="RHEA:13517"/>
        <dbReference type="ChEBI" id="CHEBI:30616"/>
        <dbReference type="ChEBI" id="CHEBI:58369"/>
        <dbReference type="ChEBI" id="CHEBI:63528"/>
        <dbReference type="ChEBI" id="CHEBI:456216"/>
        <dbReference type="EC" id="2.7.4.9"/>
    </reaction>
</comment>
<gene>
    <name evidence="13" type="primary">tmk</name>
    <name evidence="17" type="ORF">GCM10023205_51990</name>
</gene>
<evidence type="ECO:0000313" key="17">
    <source>
        <dbReference type="EMBL" id="GAA4977815.1"/>
    </source>
</evidence>
<dbReference type="PROSITE" id="PS50850">
    <property type="entry name" value="MFS"/>
    <property type="match status" value="1"/>
</dbReference>
<dbReference type="InterPro" id="IPR011701">
    <property type="entry name" value="MFS"/>
</dbReference>
<comment type="subcellular location">
    <subcellularLocation>
        <location evidence="1">Cell inner membrane</location>
        <topology evidence="1">Multi-pass membrane protein</topology>
    </subcellularLocation>
</comment>
<feature type="region of interest" description="Disordered" evidence="14">
    <location>
        <begin position="678"/>
        <end position="706"/>
    </location>
</feature>
<evidence type="ECO:0000256" key="9">
    <source>
        <dbReference type="ARBA" id="ARBA00022840"/>
    </source>
</evidence>
<keyword evidence="11 15" id="KW-0472">Membrane</keyword>
<evidence type="ECO:0000256" key="6">
    <source>
        <dbReference type="ARBA" id="ARBA00022727"/>
    </source>
</evidence>
<feature type="transmembrane region" description="Helical" evidence="15">
    <location>
        <begin position="71"/>
        <end position="90"/>
    </location>
</feature>
<dbReference type="NCBIfam" id="TIGR00041">
    <property type="entry name" value="DTMP_kinase"/>
    <property type="match status" value="1"/>
</dbReference>
<feature type="transmembrane region" description="Helical" evidence="15">
    <location>
        <begin position="425"/>
        <end position="445"/>
    </location>
</feature>
<feature type="domain" description="Major facilitator superfamily (MFS) profile" evidence="16">
    <location>
        <begin position="36"/>
        <end position="446"/>
    </location>
</feature>
<evidence type="ECO:0000256" key="15">
    <source>
        <dbReference type="SAM" id="Phobius"/>
    </source>
</evidence>
<evidence type="ECO:0000256" key="5">
    <source>
        <dbReference type="ARBA" id="ARBA00022692"/>
    </source>
</evidence>
<name>A0ABP9HTC8_9ACTN</name>
<keyword evidence="3" id="KW-1003">Cell membrane</keyword>
<feature type="transmembrane region" description="Helical" evidence="15">
    <location>
        <begin position="289"/>
        <end position="309"/>
    </location>
</feature>
<dbReference type="Gene3D" id="3.40.50.300">
    <property type="entry name" value="P-loop containing nucleotide triphosphate hydrolases"/>
    <property type="match status" value="1"/>
</dbReference>
<comment type="caution">
    <text evidence="17">The sequence shown here is derived from an EMBL/GenBank/DDBJ whole genome shotgun (WGS) entry which is preliminary data.</text>
</comment>
<dbReference type="SUPFAM" id="SSF103473">
    <property type="entry name" value="MFS general substrate transporter"/>
    <property type="match status" value="1"/>
</dbReference>
<dbReference type="EC" id="2.7.4.9" evidence="13"/>
<feature type="transmembrane region" description="Helical" evidence="15">
    <location>
        <begin position="124"/>
        <end position="143"/>
    </location>
</feature>
<feature type="compositionally biased region" description="Gly residues" evidence="14">
    <location>
        <begin position="1079"/>
        <end position="1088"/>
    </location>
</feature>
<evidence type="ECO:0000256" key="3">
    <source>
        <dbReference type="ARBA" id="ARBA00022475"/>
    </source>
</evidence>
<dbReference type="InterPro" id="IPR039430">
    <property type="entry name" value="Thymidylate_kin-like_dom"/>
</dbReference>
<evidence type="ECO:0000259" key="16">
    <source>
        <dbReference type="PROSITE" id="PS50850"/>
    </source>
</evidence>
<dbReference type="PANTHER" id="PTHR23513">
    <property type="entry name" value="INTEGRAL MEMBRANE EFFLUX PROTEIN-RELATED"/>
    <property type="match status" value="1"/>
</dbReference>
<evidence type="ECO:0000256" key="8">
    <source>
        <dbReference type="ARBA" id="ARBA00022777"/>
    </source>
</evidence>
<dbReference type="InterPro" id="IPR018095">
    <property type="entry name" value="Thymidylate_kin_CS"/>
</dbReference>
<dbReference type="InterPro" id="IPR036259">
    <property type="entry name" value="MFS_trans_sf"/>
</dbReference>
<evidence type="ECO:0000256" key="11">
    <source>
        <dbReference type="ARBA" id="ARBA00023136"/>
    </source>
</evidence>
<feature type="region of interest" description="Disordered" evidence="14">
    <location>
        <begin position="745"/>
        <end position="980"/>
    </location>
</feature>
<keyword evidence="2" id="KW-0813">Transport</keyword>
<feature type="compositionally biased region" description="Basic and acidic residues" evidence="14">
    <location>
        <begin position="745"/>
        <end position="914"/>
    </location>
</feature>
<keyword evidence="18" id="KW-1185">Reference proteome</keyword>
<evidence type="ECO:0000256" key="13">
    <source>
        <dbReference type="HAMAP-Rule" id="MF_00165"/>
    </source>
</evidence>
<keyword evidence="7 13" id="KW-0547">Nucleotide-binding</keyword>
<feature type="transmembrane region" description="Helical" evidence="15">
    <location>
        <begin position="36"/>
        <end position="59"/>
    </location>
</feature>
<dbReference type="RefSeq" id="WP_345678101.1">
    <property type="nucleotide sequence ID" value="NZ_BAABHS010000019.1"/>
</dbReference>
<dbReference type="InterPro" id="IPR027417">
    <property type="entry name" value="P-loop_NTPase"/>
</dbReference>
<dbReference type="InterPro" id="IPR018094">
    <property type="entry name" value="Thymidylate_kinase"/>
</dbReference>
<feature type="transmembrane region" description="Helical" evidence="15">
    <location>
        <begin position="346"/>
        <end position="367"/>
    </location>
</feature>
<feature type="compositionally biased region" description="Acidic residues" evidence="14">
    <location>
        <begin position="1089"/>
        <end position="1099"/>
    </location>
</feature>
<dbReference type="EMBL" id="BAABHS010000019">
    <property type="protein sequence ID" value="GAA4977815.1"/>
    <property type="molecule type" value="Genomic_DNA"/>
</dbReference>